<evidence type="ECO:0000313" key="3">
    <source>
        <dbReference type="Proteomes" id="UP000027451"/>
    </source>
</evidence>
<dbReference type="AlphaFoldDB" id="A0A656QBW0"/>
<dbReference type="EMBL" id="JFHD01000034">
    <property type="protein sequence ID" value="KDR26466.1"/>
    <property type="molecule type" value="Genomic_DNA"/>
</dbReference>
<reference evidence="2 3" key="1">
    <citation type="submission" date="2014-03" db="EMBL/GenBank/DDBJ databases">
        <title>Draft Genome Sequences of Four Burkholderia Strains.</title>
        <authorList>
            <person name="Liu X.Y."/>
            <person name="Li C.X."/>
            <person name="Xu J.H."/>
        </authorList>
    </citation>
    <scope>NUCLEOTIDE SEQUENCE [LARGE SCALE GENOMIC DNA]</scope>
    <source>
        <strain evidence="2 3">OP-1</strain>
    </source>
</reference>
<proteinExistence type="predicted"/>
<feature type="transmembrane region" description="Helical" evidence="1">
    <location>
        <begin position="14"/>
        <end position="35"/>
    </location>
</feature>
<accession>A0A656QBW0</accession>
<dbReference type="Proteomes" id="UP000027451">
    <property type="component" value="Unassembled WGS sequence"/>
</dbReference>
<protein>
    <submittedName>
        <fullName evidence="2">Uncharacterized protein</fullName>
    </submittedName>
</protein>
<keyword evidence="3" id="KW-1185">Reference proteome</keyword>
<keyword evidence="1" id="KW-0812">Transmembrane</keyword>
<organism evidence="2 3">
    <name type="scientific">Caballeronia zhejiangensis</name>
    <dbReference type="NCBI Taxonomy" id="871203"/>
    <lineage>
        <taxon>Bacteria</taxon>
        <taxon>Pseudomonadati</taxon>
        <taxon>Pseudomonadota</taxon>
        <taxon>Betaproteobacteria</taxon>
        <taxon>Burkholderiales</taxon>
        <taxon>Burkholderiaceae</taxon>
        <taxon>Caballeronia</taxon>
    </lineage>
</organism>
<gene>
    <name evidence="2" type="ORF">BG60_22985</name>
</gene>
<keyword evidence="1" id="KW-1133">Transmembrane helix</keyword>
<sequence length="73" mass="8348">MRTGLIAFGCETRLLAVAFPVMMHFDLVANLMVIVRSGESRSDGKKCRTSGKHSNDSLFHEFVRFWIGKERRC</sequence>
<evidence type="ECO:0000313" key="2">
    <source>
        <dbReference type="EMBL" id="KDR26466.1"/>
    </source>
</evidence>
<evidence type="ECO:0000256" key="1">
    <source>
        <dbReference type="SAM" id="Phobius"/>
    </source>
</evidence>
<name>A0A656QBW0_9BURK</name>
<keyword evidence="1" id="KW-0472">Membrane</keyword>
<comment type="caution">
    <text evidence="2">The sequence shown here is derived from an EMBL/GenBank/DDBJ whole genome shotgun (WGS) entry which is preliminary data.</text>
</comment>